<gene>
    <name evidence="12" type="ORF">ACFSTE_00365</name>
</gene>
<sequence>MNNRYPFVIYNAAAGAGKTYTLVKAYLMTLLTGAFNDGYRNILAITFTNKAVAEMKTRVLESLIGISEPTPSSDYQLLLEDIAKEISSSPNTLKKKARKILESILHNYAAFDIVTIDTFTHRVIRTFSHDLGIPMNFEIEMDTEVLIEEAVDAVVAKVGEDKELTKVIVEFAFGKMEEDKSWDVTLELNKIARLLFSENDRKHLQKLSQKSASDFDTYKKELQKKYLEYKEVIISQAKKINTRIQDIGLDQKDFLRGSVPKYFEKLAAGDISPDFNASWKQTIDTTPFYGAKLDAVKKDLIDEIRPEIEQCFLETKNMIIKASLFDKIIKNLTPLSVLNAIHKELQEIKKERRILLISEFNTIISEAIQDQPAPFIYERLGERYRDYFIDEFQDTSEMQWNNLIPLIDNALSSETLDGKRGSLTVVGDAKQAIYRWRGGKAEQFIELSLEKNPFSIEEKEVMNLPRNYRSHKEVILFNNNLFTFLSNDFSNLKHKELYLTGNQQEVNTKKGGYVNVSFVEAKNIEEEHIAYAERTYAIVSELVEKGYALNDICILTRRQKEGVSIADYLTEKDIPIISSETLLINKATEVQFIVNLLIWYVYPKDFITKTKILHFIISAYGVSNTHAFLEKHVFSDRISFSKELQGLGIYFDFEYIGIKPLYEAVEYIIRCFSLGNNAPAYVQFFLDIVFSFTQKNTEGLLGFLTYWEVKKDTISIIAPEGEEAVTIMTIHKSKGLEFPCVIYPFANTDFYREIEPKTWFPVEKEQTGDFDEVLINYNKDIEIYGTTGKEIVEERKSQLELDAFNVFYVAMTRAEQQLYVVSKLELNTKGMHNPNKISGKLIAYLQHIGEWNEARLEYGFGVFEKTASKEEEKTDTEKVTLHGFDPVFKKHEISIVTNAGKLWDTSQKEAQEKGTLLHELMSRIQTKEDVEDVITKAYLHGEIGEKEKSIIQDELIRIIMHPGVLPYFQKGNTVLNERSIMSGGREYRPDRVVIDANNRATIIDYKTGGFYSTHAEQVYEYGQLIEELGYFLYERVLIYVNESITLKYV</sequence>
<dbReference type="Pfam" id="PF13361">
    <property type="entry name" value="UvrD_C"/>
    <property type="match status" value="2"/>
</dbReference>
<organism evidence="12 13">
    <name type="scientific">Aquimarina hainanensis</name>
    <dbReference type="NCBI Taxonomy" id="1578017"/>
    <lineage>
        <taxon>Bacteria</taxon>
        <taxon>Pseudomonadati</taxon>
        <taxon>Bacteroidota</taxon>
        <taxon>Flavobacteriia</taxon>
        <taxon>Flavobacteriales</taxon>
        <taxon>Flavobacteriaceae</taxon>
        <taxon>Aquimarina</taxon>
    </lineage>
</organism>
<evidence type="ECO:0000256" key="6">
    <source>
        <dbReference type="ARBA" id="ARBA00034617"/>
    </source>
</evidence>
<evidence type="ECO:0000256" key="2">
    <source>
        <dbReference type="ARBA" id="ARBA00022801"/>
    </source>
</evidence>
<comment type="catalytic activity">
    <reaction evidence="8">
        <text>ATP + H2O = ADP + phosphate + H(+)</text>
        <dbReference type="Rhea" id="RHEA:13065"/>
        <dbReference type="ChEBI" id="CHEBI:15377"/>
        <dbReference type="ChEBI" id="CHEBI:15378"/>
        <dbReference type="ChEBI" id="CHEBI:30616"/>
        <dbReference type="ChEBI" id="CHEBI:43474"/>
        <dbReference type="ChEBI" id="CHEBI:456216"/>
        <dbReference type="EC" id="5.6.2.4"/>
    </reaction>
</comment>
<dbReference type="Gene3D" id="3.40.50.300">
    <property type="entry name" value="P-loop containing nucleotide triphosphate hydrolases"/>
    <property type="match status" value="3"/>
</dbReference>
<feature type="domain" description="UvrD-like helicase C-terminal" evidence="11">
    <location>
        <begin position="482"/>
        <end position="735"/>
    </location>
</feature>
<evidence type="ECO:0000259" key="11">
    <source>
        <dbReference type="PROSITE" id="PS51217"/>
    </source>
</evidence>
<dbReference type="Pfam" id="PF00580">
    <property type="entry name" value="UvrD-helicase"/>
    <property type="match status" value="1"/>
</dbReference>
<comment type="caution">
    <text evidence="12">The sequence shown here is derived from an EMBL/GenBank/DDBJ whole genome shotgun (WGS) entry which is preliminary data.</text>
</comment>
<dbReference type="PROSITE" id="PS51217">
    <property type="entry name" value="UVRD_HELICASE_CTER"/>
    <property type="match status" value="1"/>
</dbReference>
<dbReference type="Proteomes" id="UP001597459">
    <property type="component" value="Unassembled WGS sequence"/>
</dbReference>
<dbReference type="PROSITE" id="PS51198">
    <property type="entry name" value="UVRD_HELICASE_ATP_BIND"/>
    <property type="match status" value="1"/>
</dbReference>
<dbReference type="EC" id="5.6.2.4" evidence="7"/>
<dbReference type="InterPro" id="IPR027417">
    <property type="entry name" value="P-loop_NTPase"/>
</dbReference>
<keyword evidence="1 9" id="KW-0547">Nucleotide-binding</keyword>
<keyword evidence="5" id="KW-0413">Isomerase</keyword>
<dbReference type="SUPFAM" id="SSF52540">
    <property type="entry name" value="P-loop containing nucleoside triphosphate hydrolases"/>
    <property type="match status" value="1"/>
</dbReference>
<evidence type="ECO:0000256" key="8">
    <source>
        <dbReference type="ARBA" id="ARBA00048988"/>
    </source>
</evidence>
<dbReference type="InterPro" id="IPR014017">
    <property type="entry name" value="DNA_helicase_UvrD-like_C"/>
</dbReference>
<evidence type="ECO:0000256" key="7">
    <source>
        <dbReference type="ARBA" id="ARBA00034808"/>
    </source>
</evidence>
<dbReference type="RefSeq" id="WP_378257860.1">
    <property type="nucleotide sequence ID" value="NZ_JBHSJV010000001.1"/>
</dbReference>
<keyword evidence="13" id="KW-1185">Reference proteome</keyword>
<dbReference type="PANTHER" id="PTHR11070:SF67">
    <property type="entry name" value="DNA 3'-5' HELICASE"/>
    <property type="match status" value="1"/>
</dbReference>
<protein>
    <recommendedName>
        <fullName evidence="7">DNA 3'-5' helicase</fullName>
        <ecNumber evidence="7">5.6.2.4</ecNumber>
    </recommendedName>
</protein>
<evidence type="ECO:0000313" key="13">
    <source>
        <dbReference type="Proteomes" id="UP001597459"/>
    </source>
</evidence>
<dbReference type="EMBL" id="JBHULX010000001">
    <property type="protein sequence ID" value="MFD2589262.1"/>
    <property type="molecule type" value="Genomic_DNA"/>
</dbReference>
<name>A0ABW5N192_9FLAO</name>
<accession>A0ABW5N192</accession>
<feature type="binding site" evidence="9">
    <location>
        <begin position="12"/>
        <end position="19"/>
    </location>
    <ligand>
        <name>ATP</name>
        <dbReference type="ChEBI" id="CHEBI:30616"/>
    </ligand>
</feature>
<evidence type="ECO:0000256" key="4">
    <source>
        <dbReference type="ARBA" id="ARBA00022840"/>
    </source>
</evidence>
<dbReference type="PANTHER" id="PTHR11070">
    <property type="entry name" value="UVRD / RECB / PCRA DNA HELICASE FAMILY MEMBER"/>
    <property type="match status" value="1"/>
</dbReference>
<dbReference type="Gene3D" id="1.10.3170.10">
    <property type="entry name" value="Recbcd, chain B, domain 2"/>
    <property type="match status" value="1"/>
</dbReference>
<reference evidence="13" key="1">
    <citation type="journal article" date="2019" name="Int. J. Syst. Evol. Microbiol.">
        <title>The Global Catalogue of Microorganisms (GCM) 10K type strain sequencing project: providing services to taxonomists for standard genome sequencing and annotation.</title>
        <authorList>
            <consortium name="The Broad Institute Genomics Platform"/>
            <consortium name="The Broad Institute Genome Sequencing Center for Infectious Disease"/>
            <person name="Wu L."/>
            <person name="Ma J."/>
        </authorList>
    </citation>
    <scope>NUCLEOTIDE SEQUENCE [LARGE SCALE GENOMIC DNA]</scope>
    <source>
        <strain evidence="13">KCTC 42423</strain>
    </source>
</reference>
<dbReference type="InterPro" id="IPR000212">
    <property type="entry name" value="DNA_helicase_UvrD/REP"/>
</dbReference>
<keyword evidence="3 9" id="KW-0347">Helicase</keyword>
<evidence type="ECO:0000259" key="10">
    <source>
        <dbReference type="PROSITE" id="PS51198"/>
    </source>
</evidence>
<proteinExistence type="predicted"/>
<evidence type="ECO:0000256" key="5">
    <source>
        <dbReference type="ARBA" id="ARBA00023235"/>
    </source>
</evidence>
<keyword evidence="2 9" id="KW-0378">Hydrolase</keyword>
<comment type="catalytic activity">
    <reaction evidence="6">
        <text>Couples ATP hydrolysis with the unwinding of duplex DNA by translocating in the 3'-5' direction.</text>
        <dbReference type="EC" id="5.6.2.4"/>
    </reaction>
</comment>
<dbReference type="GO" id="GO:0008854">
    <property type="term" value="F:exodeoxyribonuclease V activity"/>
    <property type="evidence" value="ECO:0007669"/>
    <property type="project" value="UniProtKB-EC"/>
</dbReference>
<dbReference type="InterPro" id="IPR014016">
    <property type="entry name" value="UvrD-like_ATP-bd"/>
</dbReference>
<evidence type="ECO:0000256" key="9">
    <source>
        <dbReference type="PROSITE-ProRule" id="PRU00560"/>
    </source>
</evidence>
<evidence type="ECO:0000256" key="1">
    <source>
        <dbReference type="ARBA" id="ARBA00022741"/>
    </source>
</evidence>
<keyword evidence="4 9" id="KW-0067">ATP-binding</keyword>
<evidence type="ECO:0000313" key="12">
    <source>
        <dbReference type="EMBL" id="MFD2589262.1"/>
    </source>
</evidence>
<evidence type="ECO:0000256" key="3">
    <source>
        <dbReference type="ARBA" id="ARBA00022806"/>
    </source>
</evidence>
<feature type="domain" description="UvrD-like helicase ATP-binding" evidence="10">
    <location>
        <begin position="1"/>
        <end position="471"/>
    </location>
</feature>